<feature type="transmembrane region" description="Helical" evidence="6">
    <location>
        <begin position="271"/>
        <end position="291"/>
    </location>
</feature>
<evidence type="ECO:0000256" key="4">
    <source>
        <dbReference type="ARBA" id="ARBA00022989"/>
    </source>
</evidence>
<comment type="subcellular location">
    <subcellularLocation>
        <location evidence="1">Cell membrane</location>
        <topology evidence="1">Multi-pass membrane protein</topology>
    </subcellularLocation>
</comment>
<keyword evidence="3 6" id="KW-0812">Transmembrane</keyword>
<comment type="caution">
    <text evidence="7">The sequence shown here is derived from an EMBL/GenBank/DDBJ whole genome shotgun (WGS) entry which is preliminary data.</text>
</comment>
<keyword evidence="8" id="KW-1185">Reference proteome</keyword>
<evidence type="ECO:0000256" key="5">
    <source>
        <dbReference type="ARBA" id="ARBA00023136"/>
    </source>
</evidence>
<accession>A0ABV4TMD4</accession>
<feature type="transmembrane region" description="Helical" evidence="6">
    <location>
        <begin position="63"/>
        <end position="84"/>
    </location>
</feature>
<gene>
    <name evidence="7" type="ORF">AAGV33_12825</name>
</gene>
<feature type="transmembrane region" description="Helical" evidence="6">
    <location>
        <begin position="342"/>
        <end position="363"/>
    </location>
</feature>
<feature type="transmembrane region" description="Helical" evidence="6">
    <location>
        <begin position="21"/>
        <end position="43"/>
    </location>
</feature>
<feature type="transmembrane region" description="Helical" evidence="6">
    <location>
        <begin position="303"/>
        <end position="321"/>
    </location>
</feature>
<dbReference type="InterPro" id="IPR050833">
    <property type="entry name" value="Poly_Biosynth_Transport"/>
</dbReference>
<evidence type="ECO:0000256" key="6">
    <source>
        <dbReference type="SAM" id="Phobius"/>
    </source>
</evidence>
<evidence type="ECO:0000313" key="7">
    <source>
        <dbReference type="EMBL" id="MFA9195291.1"/>
    </source>
</evidence>
<feature type="transmembrane region" description="Helical" evidence="6">
    <location>
        <begin position="398"/>
        <end position="419"/>
    </location>
</feature>
<dbReference type="EMBL" id="JBCFQK010000020">
    <property type="protein sequence ID" value="MFA9195291.1"/>
    <property type="molecule type" value="Genomic_DNA"/>
</dbReference>
<sequence>MLKRIKSYEHYDKSIQWGKKLSITGSAQIIIQAVGFASGILIIRLLSTQEYALYTLANTMLGTMIMLANGGISTGIMSLGAKVWEDKKKLGIVLETGLELRRKFAIGSLLVATPLLAYLLLHNGASWLTTFLIVAALIPAFLAALSDSLLEVVPKLHQDIHPLQKNQIIVAMGRLLLNVLLVFLFPLTFIALLANGIPRIYGNIHLKKIAYNNADAKQKTDEKVKKEILFFVKRMLPETIFFCVSGQITIWILSIFGSTSSLASIGAIGKLSMVFNLFTVIFGMLIIPNFAKLKEDSRLLLKKVFYVIIGCIILSVFAISFTDFFSRELLSVLGKDYKDLNFELVLSIIGGCITFFQGCIFGLNNSRGWIINPLIYISVMIVVIIVGVQLIDVSTLSGVLYLNIVVGSSQALMLLYYNLFRIFKIKNKSYSL</sequence>
<name>A0ABV4TMD4_9FLAO</name>
<feature type="transmembrane region" description="Helical" evidence="6">
    <location>
        <begin position="369"/>
        <end position="391"/>
    </location>
</feature>
<feature type="transmembrane region" description="Helical" evidence="6">
    <location>
        <begin position="127"/>
        <end position="145"/>
    </location>
</feature>
<proteinExistence type="predicted"/>
<dbReference type="Proteomes" id="UP001574170">
    <property type="component" value="Unassembled WGS sequence"/>
</dbReference>
<evidence type="ECO:0000313" key="8">
    <source>
        <dbReference type="Proteomes" id="UP001574170"/>
    </source>
</evidence>
<evidence type="ECO:0000256" key="2">
    <source>
        <dbReference type="ARBA" id="ARBA00022475"/>
    </source>
</evidence>
<feature type="transmembrane region" description="Helical" evidence="6">
    <location>
        <begin position="239"/>
        <end position="259"/>
    </location>
</feature>
<reference evidence="7 8" key="1">
    <citation type="submission" date="2024-04" db="EMBL/GenBank/DDBJ databases">
        <title>New Clade of Flavobacterium.</title>
        <authorList>
            <person name="Matos L."/>
            <person name="Proenca D.N."/>
            <person name="Fransisco R.M."/>
            <person name="Chung A.P."/>
            <person name="Maccario L."/>
            <person name="Sorensen S.J."/>
            <person name="Morais P.V."/>
        </authorList>
    </citation>
    <scope>NUCLEOTIDE SEQUENCE [LARGE SCALE GENOMIC DNA]</scope>
    <source>
        <strain evidence="7 8">FBOR7N2.3</strain>
    </source>
</reference>
<evidence type="ECO:0000256" key="3">
    <source>
        <dbReference type="ARBA" id="ARBA00022692"/>
    </source>
</evidence>
<keyword evidence="5 6" id="KW-0472">Membrane</keyword>
<feature type="transmembrane region" description="Helical" evidence="6">
    <location>
        <begin position="175"/>
        <end position="197"/>
    </location>
</feature>
<keyword evidence="2" id="KW-1003">Cell membrane</keyword>
<dbReference type="PANTHER" id="PTHR30250">
    <property type="entry name" value="PST FAMILY PREDICTED COLANIC ACID TRANSPORTER"/>
    <property type="match status" value="1"/>
</dbReference>
<dbReference type="RefSeq" id="WP_373392434.1">
    <property type="nucleotide sequence ID" value="NZ_JBCFQJ010000024.1"/>
</dbReference>
<dbReference type="PANTHER" id="PTHR30250:SF11">
    <property type="entry name" value="O-ANTIGEN TRANSPORTER-RELATED"/>
    <property type="match status" value="1"/>
</dbReference>
<evidence type="ECO:0000256" key="1">
    <source>
        <dbReference type="ARBA" id="ARBA00004651"/>
    </source>
</evidence>
<protein>
    <submittedName>
        <fullName evidence="7">Polysaccharide biosynthesis protein</fullName>
    </submittedName>
</protein>
<organism evidence="7 8">
    <name type="scientific">Flavobacterium magnesitis</name>
    <dbReference type="NCBI Taxonomy" id="3138077"/>
    <lineage>
        <taxon>Bacteria</taxon>
        <taxon>Pseudomonadati</taxon>
        <taxon>Bacteroidota</taxon>
        <taxon>Flavobacteriia</taxon>
        <taxon>Flavobacteriales</taxon>
        <taxon>Flavobacteriaceae</taxon>
        <taxon>Flavobacterium</taxon>
    </lineage>
</organism>
<keyword evidence="4 6" id="KW-1133">Transmembrane helix</keyword>